<sequence>MDVHKVFDERLTSNCPTDTLIEKGGEKSISIESMSVEFFNGHPQGELSERYVNATHIDCDSNEPKVHKNNTLVGEIHADEVMTNVEYGKSYGEEENDESALLVVSVTHIAFSMKFYSLCKGRSTIVMDEFKEILKTSTCQIANSFIDQRFLTQFQINLGVTTFIVPVHGILSNFGVWDPGISSEFLVLTRSNKNVEAHALFGEIRKQRSCLLVNSYVSKTVETKIYVVDISNILL</sequence>
<dbReference type="PaxDb" id="4113-PGSC0003DMT400095225"/>
<reference evidence="2" key="1">
    <citation type="journal article" date="2011" name="Nature">
        <title>Genome sequence and analysis of the tuber crop potato.</title>
        <authorList>
            <consortium name="The Potato Genome Sequencing Consortium"/>
        </authorList>
    </citation>
    <scope>NUCLEOTIDE SEQUENCE [LARGE SCALE GENOMIC DNA]</scope>
    <source>
        <strain evidence="2">cv. DM1-3 516 R44</strain>
    </source>
</reference>
<proteinExistence type="predicted"/>
<accession>M1DVU4</accession>
<name>M1DVU4_SOLTU</name>
<dbReference type="AlphaFoldDB" id="M1DVU4"/>
<evidence type="ECO:0000313" key="1">
    <source>
        <dbReference type="EnsemblPlants" id="PGSC0003DMT400095225"/>
    </source>
</evidence>
<reference evidence="1" key="2">
    <citation type="submission" date="2015-06" db="UniProtKB">
        <authorList>
            <consortium name="EnsemblPlants"/>
        </authorList>
    </citation>
    <scope>IDENTIFICATION</scope>
    <source>
        <strain evidence="1">DM1-3 516 R44</strain>
    </source>
</reference>
<dbReference type="Proteomes" id="UP000011115">
    <property type="component" value="Unassembled WGS sequence"/>
</dbReference>
<keyword evidence="2" id="KW-1185">Reference proteome</keyword>
<evidence type="ECO:0000313" key="2">
    <source>
        <dbReference type="Proteomes" id="UP000011115"/>
    </source>
</evidence>
<dbReference type="Gramene" id="PGSC0003DMT400095225">
    <property type="protein sequence ID" value="PGSC0003DMT400095225"/>
    <property type="gene ID" value="PGSC0003DMG400044796"/>
</dbReference>
<organism evidence="1 2">
    <name type="scientific">Solanum tuberosum</name>
    <name type="common">Potato</name>
    <dbReference type="NCBI Taxonomy" id="4113"/>
    <lineage>
        <taxon>Eukaryota</taxon>
        <taxon>Viridiplantae</taxon>
        <taxon>Streptophyta</taxon>
        <taxon>Embryophyta</taxon>
        <taxon>Tracheophyta</taxon>
        <taxon>Spermatophyta</taxon>
        <taxon>Magnoliopsida</taxon>
        <taxon>eudicotyledons</taxon>
        <taxon>Gunneridae</taxon>
        <taxon>Pentapetalae</taxon>
        <taxon>asterids</taxon>
        <taxon>lamiids</taxon>
        <taxon>Solanales</taxon>
        <taxon>Solanaceae</taxon>
        <taxon>Solanoideae</taxon>
        <taxon>Solaneae</taxon>
        <taxon>Solanum</taxon>
    </lineage>
</organism>
<dbReference type="InParanoid" id="M1DVU4"/>
<dbReference type="HOGENOM" id="CLU_1181912_0_0_1"/>
<dbReference type="EnsemblPlants" id="PGSC0003DMT400095225">
    <property type="protein sequence ID" value="PGSC0003DMT400095225"/>
    <property type="gene ID" value="PGSC0003DMG400044796"/>
</dbReference>
<protein>
    <submittedName>
        <fullName evidence="1">Uncharacterized protein</fullName>
    </submittedName>
</protein>